<dbReference type="EMBL" id="PHFL01000011">
    <property type="protein sequence ID" value="RFM25002.1"/>
    <property type="molecule type" value="Genomic_DNA"/>
</dbReference>
<organism evidence="1 2">
    <name type="scientific">Candidatus Thermochlorobacter aerophilus</name>
    <dbReference type="NCBI Taxonomy" id="1868324"/>
    <lineage>
        <taxon>Bacteria</taxon>
        <taxon>Pseudomonadati</taxon>
        <taxon>Chlorobiota</taxon>
        <taxon>Chlorobiia</taxon>
        <taxon>Chlorobiales</taxon>
        <taxon>Candidatus Thermochlorobacteriaceae</taxon>
        <taxon>Candidatus Thermochlorobacter</taxon>
    </lineage>
</organism>
<comment type="caution">
    <text evidence="1">The sequence shown here is derived from an EMBL/GenBank/DDBJ whole genome shotgun (WGS) entry which is preliminary data.</text>
</comment>
<evidence type="ECO:0008006" key="3">
    <source>
        <dbReference type="Google" id="ProtNLM"/>
    </source>
</evidence>
<dbReference type="Proteomes" id="UP000266389">
    <property type="component" value="Unassembled WGS sequence"/>
</dbReference>
<dbReference type="Gene3D" id="1.20.120.330">
    <property type="entry name" value="Nucleotidyltransferases domain 2"/>
    <property type="match status" value="1"/>
</dbReference>
<accession>A0A395M2S5</accession>
<gene>
    <name evidence="1" type="ORF">D0433_02890</name>
</gene>
<name>A0A395M2S5_9BACT</name>
<dbReference type="InterPro" id="IPR010235">
    <property type="entry name" value="HepT"/>
</dbReference>
<dbReference type="Pfam" id="PF08780">
    <property type="entry name" value="NTase_sub_bind"/>
    <property type="match status" value="1"/>
</dbReference>
<protein>
    <recommendedName>
        <fullName evidence="3">HEPN domain-containing protein</fullName>
    </recommendedName>
</protein>
<sequence>MNTIDTAYLERCIHTLERAYMLLQETNPLEIDYDMYRSACVKEFEIILEQCGKLLRKCLKPYFHSSQAVDKLYFKDVFRQAVLRSIISLDLCERFLEYRDNRLATLKISSKKQRKSAQEGIYTNLHAEPSILCKARDCNLTLSLCDVPLLS</sequence>
<proteinExistence type="predicted"/>
<evidence type="ECO:0000313" key="1">
    <source>
        <dbReference type="EMBL" id="RFM25002.1"/>
    </source>
</evidence>
<reference evidence="1 2" key="1">
    <citation type="journal article" date="2011" name="ISME J.">
        <title>Community ecology of hot spring cyanobacterial mats: predominant populations and their functional potential.</title>
        <authorList>
            <person name="Klatt C.G."/>
            <person name="Wood J.M."/>
            <person name="Rusch D.B."/>
            <person name="Bateson M.M."/>
            <person name="Hamamura N."/>
            <person name="Heidelberg J.F."/>
            <person name="Grossman A.R."/>
            <person name="Bhaya D."/>
            <person name="Cohan F.M."/>
            <person name="Kuhl M."/>
            <person name="Bryant D.A."/>
            <person name="Ward D.M."/>
        </authorList>
    </citation>
    <scope>NUCLEOTIDE SEQUENCE [LARGE SCALE GENOMIC DNA]</scope>
    <source>
        <strain evidence="1">OS</strain>
    </source>
</reference>
<dbReference type="AlphaFoldDB" id="A0A395M2S5"/>
<evidence type="ECO:0000313" key="2">
    <source>
        <dbReference type="Proteomes" id="UP000266389"/>
    </source>
</evidence>
<dbReference type="SUPFAM" id="SSF81593">
    <property type="entry name" value="Nucleotidyltransferase substrate binding subunit/domain"/>
    <property type="match status" value="1"/>
</dbReference>